<keyword evidence="3" id="KW-1185">Reference proteome</keyword>
<dbReference type="AlphaFoldDB" id="G5A2G7"/>
<reference evidence="2 3" key="1">
    <citation type="journal article" date="2006" name="Science">
        <title>Phytophthora genome sequences uncover evolutionary origins and mechanisms of pathogenesis.</title>
        <authorList>
            <person name="Tyler B.M."/>
            <person name="Tripathy S."/>
            <person name="Zhang X."/>
            <person name="Dehal P."/>
            <person name="Jiang R.H."/>
            <person name="Aerts A."/>
            <person name="Arredondo F.D."/>
            <person name="Baxter L."/>
            <person name="Bensasson D."/>
            <person name="Beynon J.L."/>
            <person name="Chapman J."/>
            <person name="Damasceno C.M."/>
            <person name="Dorrance A.E."/>
            <person name="Dou D."/>
            <person name="Dickerman A.W."/>
            <person name="Dubchak I.L."/>
            <person name="Garbelotto M."/>
            <person name="Gijzen M."/>
            <person name="Gordon S.G."/>
            <person name="Govers F."/>
            <person name="Grunwald N.J."/>
            <person name="Huang W."/>
            <person name="Ivors K.L."/>
            <person name="Jones R.W."/>
            <person name="Kamoun S."/>
            <person name="Krampis K."/>
            <person name="Lamour K.H."/>
            <person name="Lee M.K."/>
            <person name="McDonald W.H."/>
            <person name="Medina M."/>
            <person name="Meijer H.J."/>
            <person name="Nordberg E.K."/>
            <person name="Maclean D.J."/>
            <person name="Ospina-Giraldo M.D."/>
            <person name="Morris P.F."/>
            <person name="Phuntumart V."/>
            <person name="Putnam N.H."/>
            <person name="Rash S."/>
            <person name="Rose J.K."/>
            <person name="Sakihama Y."/>
            <person name="Salamov A.A."/>
            <person name="Savidor A."/>
            <person name="Scheuring C.F."/>
            <person name="Smith B.M."/>
            <person name="Sobral B.W."/>
            <person name="Terry A."/>
            <person name="Torto-Alalibo T.A."/>
            <person name="Win J."/>
            <person name="Xu Z."/>
            <person name="Zhang H."/>
            <person name="Grigoriev I.V."/>
            <person name="Rokhsar D.S."/>
            <person name="Boore J.L."/>
        </authorList>
    </citation>
    <scope>NUCLEOTIDE SEQUENCE [LARGE SCALE GENOMIC DNA]</scope>
    <source>
        <strain evidence="2 3">P6497</strain>
    </source>
</reference>
<dbReference type="InterPro" id="IPR012337">
    <property type="entry name" value="RNaseH-like_sf"/>
</dbReference>
<evidence type="ECO:0000313" key="3">
    <source>
        <dbReference type="Proteomes" id="UP000002640"/>
    </source>
</evidence>
<sequence length="165" mass="18180">VAELLGFRQMFACICLSVCAPTRKDLSEWLLDRAFDEERKHVIAALKDIPLVALVSDGWSNLRRESLINFIIVAPGIRPLLWTCRVTAEAVKSGTYMAQMIGDVVDEIEKEIGVVKVVSVTTDNASNMRSAWSILEQTCPGFLATGCAAHGLRLLMKDVLGFDIL</sequence>
<dbReference type="EMBL" id="JH159159">
    <property type="protein sequence ID" value="EGZ09858.1"/>
    <property type="molecule type" value="Genomic_DNA"/>
</dbReference>
<dbReference type="SUPFAM" id="SSF53098">
    <property type="entry name" value="Ribonuclease H-like"/>
    <property type="match status" value="1"/>
</dbReference>
<dbReference type="Proteomes" id="UP000002640">
    <property type="component" value="Unassembled WGS sequence"/>
</dbReference>
<dbReference type="InParanoid" id="G5A2G7"/>
<name>G5A2G7_PHYSP</name>
<evidence type="ECO:0000313" key="2">
    <source>
        <dbReference type="EMBL" id="EGZ09858.1"/>
    </source>
</evidence>
<gene>
    <name evidence="2" type="ORF">PHYSODRAFT_407546</name>
</gene>
<evidence type="ECO:0000259" key="1">
    <source>
        <dbReference type="Pfam" id="PF04937"/>
    </source>
</evidence>
<proteinExistence type="predicted"/>
<dbReference type="RefSeq" id="XP_009534719.1">
    <property type="nucleotide sequence ID" value="XM_009536424.1"/>
</dbReference>
<feature type="domain" description="DUF659" evidence="1">
    <location>
        <begin position="21"/>
        <end position="163"/>
    </location>
</feature>
<feature type="non-terminal residue" evidence="2">
    <location>
        <position position="1"/>
    </location>
</feature>
<accession>G5A2G7</accession>
<dbReference type="KEGG" id="psoj:PHYSODRAFT_407546"/>
<organism evidence="2 3">
    <name type="scientific">Phytophthora sojae (strain P6497)</name>
    <name type="common">Soybean stem and root rot agent</name>
    <name type="synonym">Phytophthora megasperma f. sp. glycines</name>
    <dbReference type="NCBI Taxonomy" id="1094619"/>
    <lineage>
        <taxon>Eukaryota</taxon>
        <taxon>Sar</taxon>
        <taxon>Stramenopiles</taxon>
        <taxon>Oomycota</taxon>
        <taxon>Peronosporomycetes</taxon>
        <taxon>Peronosporales</taxon>
        <taxon>Peronosporaceae</taxon>
        <taxon>Phytophthora</taxon>
    </lineage>
</organism>
<dbReference type="Pfam" id="PF04937">
    <property type="entry name" value="DUF659"/>
    <property type="match status" value="1"/>
</dbReference>
<dbReference type="OMA" id="ICATSNT"/>
<protein>
    <recommendedName>
        <fullName evidence="1">DUF659 domain-containing protein</fullName>
    </recommendedName>
</protein>
<dbReference type="GeneID" id="20651523"/>
<dbReference type="InterPro" id="IPR007021">
    <property type="entry name" value="DUF659"/>
</dbReference>
<dbReference type="STRING" id="1094619.G5A2G7"/>
<feature type="non-terminal residue" evidence="2">
    <location>
        <position position="165"/>
    </location>
</feature>